<dbReference type="PROSITE" id="PS00216">
    <property type="entry name" value="SUGAR_TRANSPORT_1"/>
    <property type="match status" value="1"/>
</dbReference>
<feature type="transmembrane region" description="Helical" evidence="8">
    <location>
        <begin position="49"/>
        <end position="68"/>
    </location>
</feature>
<keyword evidence="4" id="KW-1003">Cell membrane</keyword>
<dbReference type="InterPro" id="IPR004812">
    <property type="entry name" value="Efflux_drug-R_Bcr/CmlA"/>
</dbReference>
<evidence type="ECO:0000259" key="9">
    <source>
        <dbReference type="PROSITE" id="PS50850"/>
    </source>
</evidence>
<dbReference type="PANTHER" id="PTHR23502">
    <property type="entry name" value="MAJOR FACILITATOR SUPERFAMILY"/>
    <property type="match status" value="1"/>
</dbReference>
<dbReference type="InterPro" id="IPR020846">
    <property type="entry name" value="MFS_dom"/>
</dbReference>
<feature type="transmembrane region" description="Helical" evidence="8">
    <location>
        <begin position="137"/>
        <end position="155"/>
    </location>
</feature>
<evidence type="ECO:0000313" key="11">
    <source>
        <dbReference type="Proteomes" id="UP001141259"/>
    </source>
</evidence>
<comment type="caution">
    <text evidence="10">The sequence shown here is derived from an EMBL/GenBank/DDBJ whole genome shotgun (WGS) entry which is preliminary data.</text>
</comment>
<evidence type="ECO:0000256" key="6">
    <source>
        <dbReference type="ARBA" id="ARBA00022989"/>
    </source>
</evidence>
<evidence type="ECO:0000313" key="10">
    <source>
        <dbReference type="EMBL" id="MCS7484428.1"/>
    </source>
</evidence>
<dbReference type="InterPro" id="IPR011701">
    <property type="entry name" value="MFS"/>
</dbReference>
<dbReference type="NCBIfam" id="TIGR00710">
    <property type="entry name" value="efflux_Bcr_CflA"/>
    <property type="match status" value="1"/>
</dbReference>
<evidence type="ECO:0000256" key="8">
    <source>
        <dbReference type="SAM" id="Phobius"/>
    </source>
</evidence>
<evidence type="ECO:0000256" key="7">
    <source>
        <dbReference type="ARBA" id="ARBA00023136"/>
    </source>
</evidence>
<reference evidence="10" key="1">
    <citation type="submission" date="2022-08" db="EMBL/GenBank/DDBJ databases">
        <authorList>
            <person name="Tistechok S."/>
            <person name="Samborskyy M."/>
            <person name="Roman I."/>
        </authorList>
    </citation>
    <scope>NUCLEOTIDE SEQUENCE</scope>
    <source>
        <strain evidence="10">DSM 103496</strain>
    </source>
</reference>
<dbReference type="Pfam" id="PF07690">
    <property type="entry name" value="MFS_1"/>
    <property type="match status" value="1"/>
</dbReference>
<dbReference type="GO" id="GO:0005886">
    <property type="term" value="C:plasma membrane"/>
    <property type="evidence" value="ECO:0007669"/>
    <property type="project" value="UniProtKB-SubCell"/>
</dbReference>
<dbReference type="Proteomes" id="UP001141259">
    <property type="component" value="Unassembled WGS sequence"/>
</dbReference>
<dbReference type="GO" id="GO:1990961">
    <property type="term" value="P:xenobiotic detoxification by transmembrane export across the plasma membrane"/>
    <property type="evidence" value="ECO:0007669"/>
    <property type="project" value="InterPro"/>
</dbReference>
<dbReference type="GO" id="GO:0042910">
    <property type="term" value="F:xenobiotic transmembrane transporter activity"/>
    <property type="evidence" value="ECO:0007669"/>
    <property type="project" value="InterPro"/>
</dbReference>
<dbReference type="InterPro" id="IPR005829">
    <property type="entry name" value="Sugar_transporter_CS"/>
</dbReference>
<feature type="transmembrane region" description="Helical" evidence="8">
    <location>
        <begin position="216"/>
        <end position="235"/>
    </location>
</feature>
<name>A0A9X2VX54_9PSEU</name>
<keyword evidence="5 8" id="KW-0812">Transmembrane</keyword>
<feature type="domain" description="Major facilitator superfamily (MFS) profile" evidence="9">
    <location>
        <begin position="10"/>
        <end position="397"/>
    </location>
</feature>
<evidence type="ECO:0000256" key="4">
    <source>
        <dbReference type="ARBA" id="ARBA00022475"/>
    </source>
</evidence>
<comment type="subcellular location">
    <subcellularLocation>
        <location evidence="1">Cell membrane</location>
        <topology evidence="1">Multi-pass membrane protein</topology>
    </subcellularLocation>
</comment>
<accession>A0A9X2VX54</accession>
<comment type="similarity">
    <text evidence="2">Belongs to the major facilitator superfamily. Bcr/CmlA family.</text>
</comment>
<keyword evidence="6 8" id="KW-1133">Transmembrane helix</keyword>
<dbReference type="PROSITE" id="PS50850">
    <property type="entry name" value="MFS"/>
    <property type="match status" value="1"/>
</dbReference>
<feature type="transmembrane region" description="Helical" evidence="8">
    <location>
        <begin position="311"/>
        <end position="334"/>
    </location>
</feature>
<dbReference type="Gene3D" id="1.20.1720.10">
    <property type="entry name" value="Multidrug resistance protein D"/>
    <property type="match status" value="1"/>
</dbReference>
<dbReference type="EMBL" id="JANYMP010000046">
    <property type="protein sequence ID" value="MCS7484428.1"/>
    <property type="molecule type" value="Genomic_DNA"/>
</dbReference>
<dbReference type="RefSeq" id="WP_259629878.1">
    <property type="nucleotide sequence ID" value="NZ_JANYMP010000046.1"/>
</dbReference>
<keyword evidence="7 8" id="KW-0472">Membrane</keyword>
<dbReference type="PANTHER" id="PTHR23502:SF132">
    <property type="entry name" value="POLYAMINE TRANSPORTER 2-RELATED"/>
    <property type="match status" value="1"/>
</dbReference>
<evidence type="ECO:0000256" key="3">
    <source>
        <dbReference type="ARBA" id="ARBA00022448"/>
    </source>
</evidence>
<feature type="transmembrane region" description="Helical" evidence="8">
    <location>
        <begin position="372"/>
        <end position="392"/>
    </location>
</feature>
<dbReference type="AlphaFoldDB" id="A0A9X2VX54"/>
<feature type="transmembrane region" description="Helical" evidence="8">
    <location>
        <begin position="108"/>
        <end position="125"/>
    </location>
</feature>
<feature type="transmembrane region" description="Helical" evidence="8">
    <location>
        <begin position="346"/>
        <end position="366"/>
    </location>
</feature>
<protein>
    <submittedName>
        <fullName evidence="10">Multidrug effflux MFS transporter</fullName>
    </submittedName>
</protein>
<dbReference type="FunFam" id="1.20.1720.10:FF:000005">
    <property type="entry name" value="Bcr/CflA family efflux transporter"/>
    <property type="match status" value="1"/>
</dbReference>
<keyword evidence="11" id="KW-1185">Reference proteome</keyword>
<sequence>MTPTEAGPTRLKLVGLLGALCTLGPMSIDMYLPAFPSMATELEAAAPQIQLSLTTFIIGLALGQLLAGPISDAIGRRKPLLVGLAAYITFSLLCAIAPTALALAGLRFIQALGVAAGFVVATAVARDLFSGLAMAKFMSLLMLVNGLGPVIAPVLGGQVLRLTSWRGTFLVLAIIGAILLTILAFALPETHKPENRVPANLRGTLRTFGKLLRDRYFLGYALAASFALGSLFAYVSGASFVLQKVFGLSPQQFSLVFGVNSLGILLAGLLNTWLTGKLMPRTLLKAGLGMATTGGAGLLAAGVLGGGLLTFLPALFLLTTSVGVLLPNAASLAMNRHPEAAGSASALLGVLQFLAGGLIAPVVGAAGTESVLPMAAVMAGLTIAATLAFTLLTRGDKGITREPDAIPRPAEAAAH</sequence>
<keyword evidence="3" id="KW-0813">Transport</keyword>
<proteinExistence type="inferred from homology"/>
<evidence type="ECO:0000256" key="1">
    <source>
        <dbReference type="ARBA" id="ARBA00004651"/>
    </source>
</evidence>
<feature type="transmembrane region" description="Helical" evidence="8">
    <location>
        <begin position="286"/>
        <end position="305"/>
    </location>
</feature>
<dbReference type="InterPro" id="IPR036259">
    <property type="entry name" value="MFS_trans_sf"/>
</dbReference>
<dbReference type="SUPFAM" id="SSF103473">
    <property type="entry name" value="MFS general substrate transporter"/>
    <property type="match status" value="1"/>
</dbReference>
<dbReference type="CDD" id="cd17320">
    <property type="entry name" value="MFS_MdfA_MDR_like"/>
    <property type="match status" value="1"/>
</dbReference>
<evidence type="ECO:0000256" key="5">
    <source>
        <dbReference type="ARBA" id="ARBA00022692"/>
    </source>
</evidence>
<feature type="transmembrane region" description="Helical" evidence="8">
    <location>
        <begin position="167"/>
        <end position="187"/>
    </location>
</feature>
<gene>
    <name evidence="10" type="ORF">NZH93_47005</name>
</gene>
<feature type="transmembrane region" description="Helical" evidence="8">
    <location>
        <begin position="80"/>
        <end position="102"/>
    </location>
</feature>
<organism evidence="10 11">
    <name type="scientific">Umezawaea endophytica</name>
    <dbReference type="NCBI Taxonomy" id="1654476"/>
    <lineage>
        <taxon>Bacteria</taxon>
        <taxon>Bacillati</taxon>
        <taxon>Actinomycetota</taxon>
        <taxon>Actinomycetes</taxon>
        <taxon>Pseudonocardiales</taxon>
        <taxon>Pseudonocardiaceae</taxon>
        <taxon>Umezawaea</taxon>
    </lineage>
</organism>
<feature type="transmembrane region" description="Helical" evidence="8">
    <location>
        <begin position="255"/>
        <end position="274"/>
    </location>
</feature>
<evidence type="ECO:0000256" key="2">
    <source>
        <dbReference type="ARBA" id="ARBA00006236"/>
    </source>
</evidence>